<evidence type="ECO:0000313" key="1">
    <source>
        <dbReference type="EMBL" id="KAK4010255.1"/>
    </source>
</evidence>
<keyword evidence="2" id="KW-1185">Reference proteome</keyword>
<accession>A0ABQ9ZCJ1</accession>
<gene>
    <name evidence="1" type="ORF">OUZ56_019404</name>
</gene>
<sequence length="59" mass="6510">MTLGLHKRLEFIIQVEDLKLGLGGSKLAICFGRRANRKGNKAVPPYALRVFPISVGETE</sequence>
<comment type="caution">
    <text evidence="1">The sequence shown here is derived from an EMBL/GenBank/DDBJ whole genome shotgun (WGS) entry which is preliminary data.</text>
</comment>
<name>A0ABQ9ZCJ1_9CRUS</name>
<evidence type="ECO:0000313" key="2">
    <source>
        <dbReference type="Proteomes" id="UP001234178"/>
    </source>
</evidence>
<organism evidence="1 2">
    <name type="scientific">Daphnia magna</name>
    <dbReference type="NCBI Taxonomy" id="35525"/>
    <lineage>
        <taxon>Eukaryota</taxon>
        <taxon>Metazoa</taxon>
        <taxon>Ecdysozoa</taxon>
        <taxon>Arthropoda</taxon>
        <taxon>Crustacea</taxon>
        <taxon>Branchiopoda</taxon>
        <taxon>Diplostraca</taxon>
        <taxon>Cladocera</taxon>
        <taxon>Anomopoda</taxon>
        <taxon>Daphniidae</taxon>
        <taxon>Daphnia</taxon>
    </lineage>
</organism>
<reference evidence="1 2" key="1">
    <citation type="journal article" date="2023" name="Nucleic Acids Res.">
        <title>The hologenome of Daphnia magna reveals possible DNA methylation and microbiome-mediated evolution of the host genome.</title>
        <authorList>
            <person name="Chaturvedi A."/>
            <person name="Li X."/>
            <person name="Dhandapani V."/>
            <person name="Marshall H."/>
            <person name="Kissane S."/>
            <person name="Cuenca-Cambronero M."/>
            <person name="Asole G."/>
            <person name="Calvet F."/>
            <person name="Ruiz-Romero M."/>
            <person name="Marangio P."/>
            <person name="Guigo R."/>
            <person name="Rago D."/>
            <person name="Mirbahai L."/>
            <person name="Eastwood N."/>
            <person name="Colbourne J.K."/>
            <person name="Zhou J."/>
            <person name="Mallon E."/>
            <person name="Orsini L."/>
        </authorList>
    </citation>
    <scope>NUCLEOTIDE SEQUENCE [LARGE SCALE GENOMIC DNA]</scope>
    <source>
        <strain evidence="1">LRV0_1</strain>
    </source>
</reference>
<dbReference type="Proteomes" id="UP001234178">
    <property type="component" value="Unassembled WGS sequence"/>
</dbReference>
<dbReference type="EMBL" id="JAOYFB010000003">
    <property type="protein sequence ID" value="KAK4010255.1"/>
    <property type="molecule type" value="Genomic_DNA"/>
</dbReference>
<protein>
    <submittedName>
        <fullName evidence="1">Uncharacterized protein</fullName>
    </submittedName>
</protein>
<proteinExistence type="predicted"/>